<reference evidence="1" key="2">
    <citation type="submission" date="2015-06" db="UniProtKB">
        <authorList>
            <consortium name="EnsemblPlants"/>
        </authorList>
    </citation>
    <scope>IDENTIFICATION</scope>
</reference>
<dbReference type="AlphaFoldDB" id="A0A0E0RG00"/>
<dbReference type="EnsemblPlants" id="ORUFI12G09530.1">
    <property type="protein sequence ID" value="ORUFI12G09530.1"/>
    <property type="gene ID" value="ORUFI12G09530"/>
</dbReference>
<evidence type="ECO:0000313" key="2">
    <source>
        <dbReference type="Proteomes" id="UP000008022"/>
    </source>
</evidence>
<dbReference type="Gramene" id="ORUFI12G09530.1">
    <property type="protein sequence ID" value="ORUFI12G09530.1"/>
    <property type="gene ID" value="ORUFI12G09530"/>
</dbReference>
<dbReference type="HOGENOM" id="CLU_1818949_0_0_1"/>
<keyword evidence="2" id="KW-1185">Reference proteome</keyword>
<dbReference type="OMA" id="VLIYSHA"/>
<evidence type="ECO:0000313" key="1">
    <source>
        <dbReference type="EnsemblPlants" id="ORUFI12G09530.1"/>
    </source>
</evidence>
<proteinExistence type="predicted"/>
<name>A0A0E0RG00_ORYRU</name>
<protein>
    <submittedName>
        <fullName evidence="1">Uncharacterized protein</fullName>
    </submittedName>
</protein>
<reference evidence="2" key="1">
    <citation type="submission" date="2013-06" db="EMBL/GenBank/DDBJ databases">
        <authorList>
            <person name="Zhao Q."/>
        </authorList>
    </citation>
    <scope>NUCLEOTIDE SEQUENCE</scope>
    <source>
        <strain evidence="2">cv. W1943</strain>
    </source>
</reference>
<accession>A0A0E0RG00</accession>
<sequence>MSRAPRLLIYSHPRLVLIYSHALSLSRLSPSPLSPRVSPSPLSSGSCLAVAAGSRGWRLPRPPSSRFGGRGGVGLPRPVAARRRRQRPRPPLTCKSSTTAILATLKGKKEATQGPRHRRIILNAAVVRGYCSGSEDVEGITTKRYRFYFTISCRYQQ</sequence>
<organism evidence="1 2">
    <name type="scientific">Oryza rufipogon</name>
    <name type="common">Brownbeard rice</name>
    <name type="synonym">Asian wild rice</name>
    <dbReference type="NCBI Taxonomy" id="4529"/>
    <lineage>
        <taxon>Eukaryota</taxon>
        <taxon>Viridiplantae</taxon>
        <taxon>Streptophyta</taxon>
        <taxon>Embryophyta</taxon>
        <taxon>Tracheophyta</taxon>
        <taxon>Spermatophyta</taxon>
        <taxon>Magnoliopsida</taxon>
        <taxon>Liliopsida</taxon>
        <taxon>Poales</taxon>
        <taxon>Poaceae</taxon>
        <taxon>BOP clade</taxon>
        <taxon>Oryzoideae</taxon>
        <taxon>Oryzeae</taxon>
        <taxon>Oryzinae</taxon>
        <taxon>Oryza</taxon>
    </lineage>
</organism>
<dbReference type="Proteomes" id="UP000008022">
    <property type="component" value="Unassembled WGS sequence"/>
</dbReference>